<dbReference type="KEGG" id="hbv:ABIV_2374"/>
<feature type="domain" description="Flagellar hook-associated protein 2 C-terminal" evidence="7">
    <location>
        <begin position="311"/>
        <end position="524"/>
    </location>
</feature>
<evidence type="ECO:0000256" key="4">
    <source>
        <dbReference type="ARBA" id="ARBA00023143"/>
    </source>
</evidence>
<dbReference type="EMBL" id="CP031217">
    <property type="protein sequence ID" value="AXH13348.1"/>
    <property type="molecule type" value="Genomic_DNA"/>
</dbReference>
<dbReference type="GO" id="GO:0009421">
    <property type="term" value="C:bacterial-type flagellum filament cap"/>
    <property type="evidence" value="ECO:0007669"/>
    <property type="project" value="InterPro"/>
</dbReference>
<evidence type="ECO:0000313" key="9">
    <source>
        <dbReference type="EMBL" id="RXK10046.1"/>
    </source>
</evidence>
<keyword evidence="8" id="KW-0282">Flagellum</keyword>
<keyword evidence="8" id="KW-0969">Cilium</keyword>
<dbReference type="PANTHER" id="PTHR30288:SF0">
    <property type="entry name" value="FLAGELLAR HOOK-ASSOCIATED PROTEIN 2"/>
    <property type="match status" value="1"/>
</dbReference>
<dbReference type="RefSeq" id="WP_114840136.1">
    <property type="nucleotide sequence ID" value="NZ_CP031217.1"/>
</dbReference>
<name>A0AAX2ABD7_9BACT</name>
<evidence type="ECO:0000256" key="1">
    <source>
        <dbReference type="ARBA" id="ARBA00009764"/>
    </source>
</evidence>
<evidence type="ECO:0000313" key="10">
    <source>
        <dbReference type="Proteomes" id="UP000253850"/>
    </source>
</evidence>
<dbReference type="GO" id="GO:0009424">
    <property type="term" value="C:bacterial-type flagellum hook"/>
    <property type="evidence" value="ECO:0007669"/>
    <property type="project" value="UniProtKB-UniRule"/>
</dbReference>
<dbReference type="InterPro" id="IPR040026">
    <property type="entry name" value="FliD"/>
</dbReference>
<keyword evidence="8" id="KW-0966">Cell projection</keyword>
<comment type="subcellular location">
    <subcellularLocation>
        <location evidence="5">Secreted</location>
    </subcellularLocation>
    <subcellularLocation>
        <location evidence="5">Bacterial flagellum</location>
    </subcellularLocation>
</comment>
<dbReference type="InterPro" id="IPR003481">
    <property type="entry name" value="FliD_N"/>
</dbReference>
<protein>
    <recommendedName>
        <fullName evidence="5">Flagellar hook-associated protein 2</fullName>
        <shortName evidence="5">HAP2</shortName>
    </recommendedName>
    <alternativeName>
        <fullName evidence="5">Flagellar cap protein</fullName>
    </alternativeName>
</protein>
<comment type="similarity">
    <text evidence="1 5">Belongs to the FliD family.</text>
</comment>
<organism evidence="9 11">
    <name type="scientific">Halarcobacter bivalviorum</name>
    <dbReference type="NCBI Taxonomy" id="663364"/>
    <lineage>
        <taxon>Bacteria</taxon>
        <taxon>Pseudomonadati</taxon>
        <taxon>Campylobacterota</taxon>
        <taxon>Epsilonproteobacteria</taxon>
        <taxon>Campylobacterales</taxon>
        <taxon>Arcobacteraceae</taxon>
        <taxon>Halarcobacter</taxon>
    </lineage>
</organism>
<evidence type="ECO:0000256" key="2">
    <source>
        <dbReference type="ARBA" id="ARBA00011255"/>
    </source>
</evidence>
<evidence type="ECO:0000256" key="3">
    <source>
        <dbReference type="ARBA" id="ARBA00023054"/>
    </source>
</evidence>
<gene>
    <name evidence="8" type="primary">fliD</name>
    <name evidence="8" type="ORF">ABIV_2374</name>
    <name evidence="9" type="ORF">CRV05_06630</name>
</gene>
<sequence>MAEGILGLGSAGSTGLNQELLEKLKEAERKSTVGLIESRLEKITQEGGESEKLAEIMAKVNELLETLKPFDLFVSTGVNAFDQKSASVAGSSAIFDAVDVSNIDQGTTTVKINQLAQKDVYQTNTFADKTEQVAGGNDAGDMLVLTQAGRPVYQSDATVAVGDIVDANGGSITINLNGVDKTFNVSATTTYQDLINDINADGELNAKITLSGRLSITSADEKTPLTITESLTTSIGLSLGEKYSTVGKSYEDLAKDISKNSNYSASIESVGTDTNRLVIKSADTGLDNKITITQQGFDLGLNDAANNTVKAQNLQASVDGIDYDVSSNVLVVGGLKITAVEVDTADSSSTISIQSDTVNLSSLVENIVTKYNELASLVDNELYSADSPIQDRSALRSMMEGIKSKLFDSYGDNKELNMFNFGLNIDKSGFLTLDTETFNEAVENNLEDLRSLFVGTAESRGLGTQLKEYVDALDSFDGILSKYQENILKRKDTLEEEKTKAQESLDSKYSLLAQQFASYTAIITQFEAQFSGLKLMIQQSTAS</sequence>
<keyword evidence="3" id="KW-0175">Coiled coil</keyword>
<dbReference type="InterPro" id="IPR010809">
    <property type="entry name" value="FliD_C"/>
</dbReference>
<dbReference type="PANTHER" id="PTHR30288">
    <property type="entry name" value="FLAGELLAR CAP/ASSEMBLY PROTEIN FLID"/>
    <property type="match status" value="1"/>
</dbReference>
<accession>A0AAX2ABD7</accession>
<dbReference type="GO" id="GO:0007155">
    <property type="term" value="P:cell adhesion"/>
    <property type="evidence" value="ECO:0007669"/>
    <property type="project" value="InterPro"/>
</dbReference>
<reference evidence="8 10" key="2">
    <citation type="submission" date="2018-07" db="EMBL/GenBank/DDBJ databases">
        <title>Complete genome of the Arcobacter bivalviorum type strain LMG 26154.</title>
        <authorList>
            <person name="Miller W.G."/>
            <person name="Yee E."/>
            <person name="Bono J.L."/>
        </authorList>
    </citation>
    <scope>NUCLEOTIDE SEQUENCE [LARGE SCALE GENOMIC DNA]</scope>
    <source>
        <strain evidence="8 10">LMG 26154</strain>
    </source>
</reference>
<dbReference type="GO" id="GO:0005576">
    <property type="term" value="C:extracellular region"/>
    <property type="evidence" value="ECO:0007669"/>
    <property type="project" value="UniProtKB-SubCell"/>
</dbReference>
<evidence type="ECO:0000313" key="11">
    <source>
        <dbReference type="Proteomes" id="UP000289193"/>
    </source>
</evidence>
<feature type="domain" description="Flagellar hook-associated protein 2 N-terminal" evidence="6">
    <location>
        <begin position="18"/>
        <end position="119"/>
    </location>
</feature>
<dbReference type="GO" id="GO:0071973">
    <property type="term" value="P:bacterial-type flagellum-dependent cell motility"/>
    <property type="evidence" value="ECO:0007669"/>
    <property type="project" value="TreeGrafter"/>
</dbReference>
<comment type="subunit">
    <text evidence="2 5">Homopentamer.</text>
</comment>
<comment type="function">
    <text evidence="5">Required for morphogenesis and for the elongation of the flagellar filament by facilitating polymerization of the flagellin monomers at the tip of growing filament. Forms a capping structure, which prevents flagellin subunits (transported through the central channel of the flagellum) from leaking out without polymerization at the distal end.</text>
</comment>
<reference evidence="9 11" key="1">
    <citation type="submission" date="2017-10" db="EMBL/GenBank/DDBJ databases">
        <title>Genomics of the genus Arcobacter.</title>
        <authorList>
            <person name="Perez-Cataluna A."/>
            <person name="Figueras M.J."/>
        </authorList>
    </citation>
    <scope>NUCLEOTIDE SEQUENCE [LARGE SCALE GENOMIC DNA]</scope>
    <source>
        <strain evidence="9 11">CECT 7835</strain>
    </source>
</reference>
<keyword evidence="4 5" id="KW-0975">Bacterial flagellum</keyword>
<dbReference type="Proteomes" id="UP000289193">
    <property type="component" value="Unassembled WGS sequence"/>
</dbReference>
<dbReference type="Pfam" id="PF07195">
    <property type="entry name" value="FliD_C"/>
    <property type="match status" value="1"/>
</dbReference>
<dbReference type="Proteomes" id="UP000253850">
    <property type="component" value="Chromosome"/>
</dbReference>
<evidence type="ECO:0000259" key="7">
    <source>
        <dbReference type="Pfam" id="PF07195"/>
    </source>
</evidence>
<keyword evidence="5" id="KW-0964">Secreted</keyword>
<dbReference type="EMBL" id="PDKM01000003">
    <property type="protein sequence ID" value="RXK10046.1"/>
    <property type="molecule type" value="Genomic_DNA"/>
</dbReference>
<dbReference type="AlphaFoldDB" id="A0AAX2ABD7"/>
<dbReference type="Pfam" id="PF02465">
    <property type="entry name" value="FliD_N"/>
    <property type="match status" value="1"/>
</dbReference>
<evidence type="ECO:0000259" key="6">
    <source>
        <dbReference type="Pfam" id="PF02465"/>
    </source>
</evidence>
<evidence type="ECO:0000256" key="5">
    <source>
        <dbReference type="RuleBase" id="RU362066"/>
    </source>
</evidence>
<evidence type="ECO:0000313" key="8">
    <source>
        <dbReference type="EMBL" id="AXH13348.1"/>
    </source>
</evidence>
<proteinExistence type="inferred from homology"/>
<keyword evidence="11" id="KW-1185">Reference proteome</keyword>